<reference evidence="1" key="2">
    <citation type="submission" date="2020-11" db="EMBL/GenBank/DDBJ databases">
        <authorList>
            <person name="McCartney M.A."/>
            <person name="Auch B."/>
            <person name="Kono T."/>
            <person name="Mallez S."/>
            <person name="Becker A."/>
            <person name="Gohl D.M."/>
            <person name="Silverstein K.A.T."/>
            <person name="Koren S."/>
            <person name="Bechman K.B."/>
            <person name="Herman A."/>
            <person name="Abrahante J.E."/>
            <person name="Garbe J."/>
        </authorList>
    </citation>
    <scope>NUCLEOTIDE SEQUENCE</scope>
    <source>
        <strain evidence="1">Duluth1</strain>
        <tissue evidence="1">Whole animal</tissue>
    </source>
</reference>
<dbReference type="AlphaFoldDB" id="A0A9D4C1L0"/>
<gene>
    <name evidence="1" type="ORF">DPMN_058149</name>
</gene>
<accession>A0A9D4C1L0</accession>
<comment type="caution">
    <text evidence="1">The sequence shown here is derived from an EMBL/GenBank/DDBJ whole genome shotgun (WGS) entry which is preliminary data.</text>
</comment>
<proteinExistence type="predicted"/>
<evidence type="ECO:0000313" key="1">
    <source>
        <dbReference type="EMBL" id="KAH3715439.1"/>
    </source>
</evidence>
<keyword evidence="2" id="KW-1185">Reference proteome</keyword>
<sequence length="59" mass="6795">MVETTWSMSLGKDRRMAGATWSKSCPYQAKIKVWFDVDRRKAEITWSSSCSVSGTVKYR</sequence>
<evidence type="ECO:0000313" key="2">
    <source>
        <dbReference type="Proteomes" id="UP000828390"/>
    </source>
</evidence>
<organism evidence="1 2">
    <name type="scientific">Dreissena polymorpha</name>
    <name type="common">Zebra mussel</name>
    <name type="synonym">Mytilus polymorpha</name>
    <dbReference type="NCBI Taxonomy" id="45954"/>
    <lineage>
        <taxon>Eukaryota</taxon>
        <taxon>Metazoa</taxon>
        <taxon>Spiralia</taxon>
        <taxon>Lophotrochozoa</taxon>
        <taxon>Mollusca</taxon>
        <taxon>Bivalvia</taxon>
        <taxon>Autobranchia</taxon>
        <taxon>Heteroconchia</taxon>
        <taxon>Euheterodonta</taxon>
        <taxon>Imparidentia</taxon>
        <taxon>Neoheterodontei</taxon>
        <taxon>Myida</taxon>
        <taxon>Dreissenoidea</taxon>
        <taxon>Dreissenidae</taxon>
        <taxon>Dreissena</taxon>
    </lineage>
</organism>
<reference evidence="1" key="1">
    <citation type="journal article" date="2019" name="bioRxiv">
        <title>The Genome of the Zebra Mussel, Dreissena polymorpha: A Resource for Invasive Species Research.</title>
        <authorList>
            <person name="McCartney M.A."/>
            <person name="Auch B."/>
            <person name="Kono T."/>
            <person name="Mallez S."/>
            <person name="Zhang Y."/>
            <person name="Obille A."/>
            <person name="Becker A."/>
            <person name="Abrahante J.E."/>
            <person name="Garbe J."/>
            <person name="Badalamenti J.P."/>
            <person name="Herman A."/>
            <person name="Mangelson H."/>
            <person name="Liachko I."/>
            <person name="Sullivan S."/>
            <person name="Sone E.D."/>
            <person name="Koren S."/>
            <person name="Silverstein K.A.T."/>
            <person name="Beckman K.B."/>
            <person name="Gohl D.M."/>
        </authorList>
    </citation>
    <scope>NUCLEOTIDE SEQUENCE</scope>
    <source>
        <strain evidence="1">Duluth1</strain>
        <tissue evidence="1">Whole animal</tissue>
    </source>
</reference>
<dbReference type="Proteomes" id="UP000828390">
    <property type="component" value="Unassembled WGS sequence"/>
</dbReference>
<name>A0A9D4C1L0_DREPO</name>
<protein>
    <submittedName>
        <fullName evidence="1">Uncharacterized protein</fullName>
    </submittedName>
</protein>
<dbReference type="EMBL" id="JAIWYP010000013">
    <property type="protein sequence ID" value="KAH3715439.1"/>
    <property type="molecule type" value="Genomic_DNA"/>
</dbReference>